<protein>
    <submittedName>
        <fullName evidence="4">Serine hydrolase</fullName>
    </submittedName>
</protein>
<dbReference type="RefSeq" id="WP_379484170.1">
    <property type="nucleotide sequence ID" value="NZ_JBHMCF010000034.1"/>
</dbReference>
<dbReference type="Gene3D" id="3.40.710.10">
    <property type="entry name" value="DD-peptidase/beta-lactamase superfamily"/>
    <property type="match status" value="1"/>
</dbReference>
<keyword evidence="5" id="KW-1185">Reference proteome</keyword>
<accession>A0ABV5NTK3</accession>
<dbReference type="PANTHER" id="PTHR35333:SF5">
    <property type="entry name" value="CONSERVED LIPOPROTEIN LPQF-RELATED"/>
    <property type="match status" value="1"/>
</dbReference>
<feature type="chain" id="PRO_5046633458" evidence="1">
    <location>
        <begin position="50"/>
        <end position="465"/>
    </location>
</feature>
<evidence type="ECO:0000313" key="4">
    <source>
        <dbReference type="EMBL" id="MFB9473552.1"/>
    </source>
</evidence>
<dbReference type="PANTHER" id="PTHR35333">
    <property type="entry name" value="BETA-LACTAMASE"/>
    <property type="match status" value="1"/>
</dbReference>
<keyword evidence="1" id="KW-0732">Signal</keyword>
<evidence type="ECO:0000313" key="5">
    <source>
        <dbReference type="Proteomes" id="UP001589568"/>
    </source>
</evidence>
<reference evidence="4 5" key="1">
    <citation type="submission" date="2024-09" db="EMBL/GenBank/DDBJ databases">
        <authorList>
            <person name="Sun Q."/>
            <person name="Mori K."/>
        </authorList>
    </citation>
    <scope>NUCLEOTIDE SEQUENCE [LARGE SCALE GENOMIC DNA]</scope>
    <source>
        <strain evidence="4 5">JCM 3324</strain>
    </source>
</reference>
<evidence type="ECO:0000256" key="1">
    <source>
        <dbReference type="SAM" id="SignalP"/>
    </source>
</evidence>
<gene>
    <name evidence="4" type="ORF">ACFFR3_29000</name>
</gene>
<dbReference type="Pfam" id="PF13354">
    <property type="entry name" value="Beta-lactamase2"/>
    <property type="match status" value="1"/>
</dbReference>
<feature type="signal peptide" evidence="1">
    <location>
        <begin position="1"/>
        <end position="49"/>
    </location>
</feature>
<evidence type="ECO:0000259" key="3">
    <source>
        <dbReference type="Pfam" id="PF18042"/>
    </source>
</evidence>
<dbReference type="Proteomes" id="UP001589568">
    <property type="component" value="Unassembled WGS sequence"/>
</dbReference>
<dbReference type="InterPro" id="IPR012338">
    <property type="entry name" value="Beta-lactam/transpept-like"/>
</dbReference>
<dbReference type="Gene3D" id="3.10.450.280">
    <property type="match status" value="1"/>
</dbReference>
<dbReference type="SUPFAM" id="SSF56601">
    <property type="entry name" value="beta-lactamase/transpeptidase-like"/>
    <property type="match status" value="1"/>
</dbReference>
<feature type="domain" description="ORF 12 gene product N-terminal" evidence="3">
    <location>
        <begin position="63"/>
        <end position="152"/>
    </location>
</feature>
<sequence>MTTRSKPARFLAAATLAATMAVTTTVTTTLTTTLTTTAAHGSAAVPAQAAGTSAAGAVAAPAIPDTPAGKQLGWVLEAVSRAPLPEAELRAHFTAGFLASIPPAQLNQALATFKGMKLERLTSTQDRQLVARVLVGRTPIDLALTVDGGGLIDGLRFGAPEVRSWSEADRRLRAIAPRTGFLAAELTAGGGCRPVHAIAAGKRLPLGSMIKLYVLGTVAQQIKSGRFGWDTELTITRELKSLPGGELQERPDGSKVTVLEAAKLMISISDNTATDLLIHKVGRKAVERTLRSWGVRDRRNEPLLTTRDLFVLKGVKYPRHARKYLAMSDAKQRSYLEKVVAGQDLSAFELYTAPRELDTVEWFASPKDICRAYAELVKLGDERVGQVMSINDAGLGLDKKAWPTVWFKGGSEPGLSDLSFLARTAGGKTYVVVAMGADGKAPISEAATLDQVAVARGAFTLANGS</sequence>
<proteinExistence type="predicted"/>
<feature type="domain" description="Beta-lactamase class A catalytic" evidence="2">
    <location>
        <begin position="198"/>
        <end position="304"/>
    </location>
</feature>
<comment type="caution">
    <text evidence="4">The sequence shown here is derived from an EMBL/GenBank/DDBJ whole genome shotgun (WGS) entry which is preliminary data.</text>
</comment>
<dbReference type="InterPro" id="IPR040846">
    <property type="entry name" value="ORF_12_N"/>
</dbReference>
<organism evidence="4 5">
    <name type="scientific">Nonomuraea salmonea</name>
    <dbReference type="NCBI Taxonomy" id="46181"/>
    <lineage>
        <taxon>Bacteria</taxon>
        <taxon>Bacillati</taxon>
        <taxon>Actinomycetota</taxon>
        <taxon>Actinomycetes</taxon>
        <taxon>Streptosporangiales</taxon>
        <taxon>Streptosporangiaceae</taxon>
        <taxon>Nonomuraea</taxon>
    </lineage>
</organism>
<dbReference type="EMBL" id="JBHMCF010000034">
    <property type="protein sequence ID" value="MFB9473552.1"/>
    <property type="molecule type" value="Genomic_DNA"/>
</dbReference>
<dbReference type="Pfam" id="PF18042">
    <property type="entry name" value="ORF_12_N"/>
    <property type="match status" value="1"/>
</dbReference>
<dbReference type="InterPro" id="IPR045155">
    <property type="entry name" value="Beta-lactam_cat"/>
</dbReference>
<dbReference type="GO" id="GO:0016787">
    <property type="term" value="F:hydrolase activity"/>
    <property type="evidence" value="ECO:0007669"/>
    <property type="project" value="UniProtKB-KW"/>
</dbReference>
<evidence type="ECO:0000259" key="2">
    <source>
        <dbReference type="Pfam" id="PF13354"/>
    </source>
</evidence>
<dbReference type="InterPro" id="IPR000871">
    <property type="entry name" value="Beta-lactam_class-A"/>
</dbReference>
<keyword evidence="4" id="KW-0378">Hydrolase</keyword>
<name>A0ABV5NTK3_9ACTN</name>